<evidence type="ECO:0000256" key="1">
    <source>
        <dbReference type="ARBA" id="ARBA00023002"/>
    </source>
</evidence>
<name>A0ABY5ZF12_9ACTN</name>
<evidence type="ECO:0000313" key="3">
    <source>
        <dbReference type="Proteomes" id="UP001058271"/>
    </source>
</evidence>
<dbReference type="Gene3D" id="3.40.50.720">
    <property type="entry name" value="NAD(P)-binding Rossmann-like Domain"/>
    <property type="match status" value="1"/>
</dbReference>
<reference evidence="2" key="1">
    <citation type="submission" date="2021-04" db="EMBL/GenBank/DDBJ databases">
        <title>Biosynthetic gene clusters of Dactylosporangioum roseum.</title>
        <authorList>
            <person name="Hartkoorn R.C."/>
            <person name="Beaudoing E."/>
            <person name="Hot D."/>
            <person name="Moureu S."/>
        </authorList>
    </citation>
    <scope>NUCLEOTIDE SEQUENCE</scope>
    <source>
        <strain evidence="2">NRRL B-16295</strain>
    </source>
</reference>
<dbReference type="Proteomes" id="UP001058271">
    <property type="component" value="Chromosome"/>
</dbReference>
<dbReference type="PANTHER" id="PTHR43157:SF31">
    <property type="entry name" value="PHOSPHATIDYLINOSITOL-GLYCAN BIOSYNTHESIS CLASS F PROTEIN"/>
    <property type="match status" value="1"/>
</dbReference>
<accession>A0ABY5ZF12</accession>
<organism evidence="2 3">
    <name type="scientific">Dactylosporangium roseum</name>
    <dbReference type="NCBI Taxonomy" id="47989"/>
    <lineage>
        <taxon>Bacteria</taxon>
        <taxon>Bacillati</taxon>
        <taxon>Actinomycetota</taxon>
        <taxon>Actinomycetes</taxon>
        <taxon>Micromonosporales</taxon>
        <taxon>Micromonosporaceae</taxon>
        <taxon>Dactylosporangium</taxon>
    </lineage>
</organism>
<dbReference type="InterPro" id="IPR036291">
    <property type="entry name" value="NAD(P)-bd_dom_sf"/>
</dbReference>
<dbReference type="Pfam" id="PF00106">
    <property type="entry name" value="adh_short"/>
    <property type="match status" value="1"/>
</dbReference>
<keyword evidence="1" id="KW-0560">Oxidoreductase</keyword>
<dbReference type="SUPFAM" id="SSF51735">
    <property type="entry name" value="NAD(P)-binding Rossmann-fold domains"/>
    <property type="match status" value="1"/>
</dbReference>
<sequence>MVVTGASAGIGLAGAKQLAAHGDRLILLGRDESRLAVAAEVVRAAGRHRPIAIRADFADLAQVRAAAVRIRDSCDRVDVLVNNAGGLFGGVTGHGHDRAMQVNHLAGFLLAHLLLDRMRRTSGPPSRLITTASLAEAWGVLDVDAPMRKRLLHRSRWLAYGSSKQANILFTLEAARRWTGSGVLPLAFFPGLVRSRFASTSPLFMLGKLVPVLFTSPARAADTLTWLATAPESALVPGGYYFLRQPFAATARSTSPSRAERLWNASLQAAGEWDLPPDR</sequence>
<evidence type="ECO:0000313" key="2">
    <source>
        <dbReference type="EMBL" id="UWZ40763.1"/>
    </source>
</evidence>
<keyword evidence="3" id="KW-1185">Reference proteome</keyword>
<dbReference type="PANTHER" id="PTHR43157">
    <property type="entry name" value="PHOSPHATIDYLINOSITOL-GLYCAN BIOSYNTHESIS CLASS F PROTEIN-RELATED"/>
    <property type="match status" value="1"/>
</dbReference>
<gene>
    <name evidence="2" type="ORF">Drose_34650</name>
</gene>
<proteinExistence type="predicted"/>
<protein>
    <submittedName>
        <fullName evidence="2">SDR family NAD(P)-dependent oxidoreductase</fullName>
    </submittedName>
</protein>
<dbReference type="EMBL" id="CP073721">
    <property type="protein sequence ID" value="UWZ40763.1"/>
    <property type="molecule type" value="Genomic_DNA"/>
</dbReference>
<dbReference type="InterPro" id="IPR002347">
    <property type="entry name" value="SDR_fam"/>
</dbReference>